<keyword evidence="5" id="KW-0732">Signal</keyword>
<evidence type="ECO:0000256" key="6">
    <source>
        <dbReference type="ARBA" id="ARBA00022801"/>
    </source>
</evidence>
<keyword evidence="7" id="KW-0443">Lipid metabolism</keyword>
<organism evidence="9 10">
    <name type="scientific">Pedobacter cryoconitis</name>
    <dbReference type="NCBI Taxonomy" id="188932"/>
    <lineage>
        <taxon>Bacteria</taxon>
        <taxon>Pseudomonadati</taxon>
        <taxon>Bacteroidota</taxon>
        <taxon>Sphingobacteriia</taxon>
        <taxon>Sphingobacteriales</taxon>
        <taxon>Sphingobacteriaceae</taxon>
        <taxon>Pedobacter</taxon>
    </lineage>
</organism>
<evidence type="ECO:0000256" key="4">
    <source>
        <dbReference type="ARBA" id="ARBA00022525"/>
    </source>
</evidence>
<dbReference type="InterPro" id="IPR056304">
    <property type="entry name" value="Lip-like_C"/>
</dbReference>
<dbReference type="EMBL" id="JACHCF010000015">
    <property type="protein sequence ID" value="MBB5623813.1"/>
    <property type="molecule type" value="Genomic_DNA"/>
</dbReference>
<evidence type="ECO:0000256" key="7">
    <source>
        <dbReference type="ARBA" id="ARBA00023098"/>
    </source>
</evidence>
<dbReference type="Gene3D" id="3.40.50.1820">
    <property type="entry name" value="alpha/beta hydrolase"/>
    <property type="match status" value="1"/>
</dbReference>
<dbReference type="Pfam" id="PF24708">
    <property type="entry name" value="Lip_C"/>
    <property type="match status" value="1"/>
</dbReference>
<comment type="catalytic activity">
    <reaction evidence="1">
        <text>a triacylglycerol + H2O = a diacylglycerol + a fatty acid + H(+)</text>
        <dbReference type="Rhea" id="RHEA:12044"/>
        <dbReference type="ChEBI" id="CHEBI:15377"/>
        <dbReference type="ChEBI" id="CHEBI:15378"/>
        <dbReference type="ChEBI" id="CHEBI:17855"/>
        <dbReference type="ChEBI" id="CHEBI:18035"/>
        <dbReference type="ChEBI" id="CHEBI:28868"/>
        <dbReference type="EC" id="3.1.1.3"/>
    </reaction>
</comment>
<keyword evidence="6 9" id="KW-0378">Hydrolase</keyword>
<keyword evidence="4" id="KW-0964">Secreted</keyword>
<dbReference type="InterPro" id="IPR029058">
    <property type="entry name" value="AB_hydrolase_fold"/>
</dbReference>
<evidence type="ECO:0000256" key="1">
    <source>
        <dbReference type="ARBA" id="ARBA00001024"/>
    </source>
</evidence>
<dbReference type="PANTHER" id="PTHR34043">
    <property type="entry name" value="ALPHA/BETA-HYDROLASES SUPERFAMILY PROTEIN"/>
    <property type="match status" value="1"/>
</dbReference>
<feature type="domain" description="Lipase-like C-terminal" evidence="8">
    <location>
        <begin position="66"/>
        <end position="428"/>
    </location>
</feature>
<reference evidence="9 10" key="1">
    <citation type="submission" date="2020-08" db="EMBL/GenBank/DDBJ databases">
        <title>Genomic Encyclopedia of Type Strains, Phase IV (KMG-V): Genome sequencing to study the core and pangenomes of soil and plant-associated prokaryotes.</title>
        <authorList>
            <person name="Whitman W."/>
        </authorList>
    </citation>
    <scope>NUCLEOTIDE SEQUENCE [LARGE SCALE GENOMIC DNA]</scope>
    <source>
        <strain evidence="9 10">MP7CTX6</strain>
    </source>
</reference>
<accession>A0A7W9DM13</accession>
<evidence type="ECO:0000256" key="5">
    <source>
        <dbReference type="ARBA" id="ARBA00022729"/>
    </source>
</evidence>
<evidence type="ECO:0000313" key="10">
    <source>
        <dbReference type="Proteomes" id="UP000537718"/>
    </source>
</evidence>
<evidence type="ECO:0000256" key="3">
    <source>
        <dbReference type="ARBA" id="ARBA00013279"/>
    </source>
</evidence>
<dbReference type="PANTHER" id="PTHR34043:SF3">
    <property type="entry name" value="ALPHA_BETA-HYDROLASES SUPERFAMILY PROTEIN"/>
    <property type="match status" value="1"/>
</dbReference>
<dbReference type="Proteomes" id="UP000537718">
    <property type="component" value="Unassembled WGS sequence"/>
</dbReference>
<dbReference type="RefSeq" id="WP_183869886.1">
    <property type="nucleotide sequence ID" value="NZ_JACHCF010000015.1"/>
</dbReference>
<dbReference type="GO" id="GO:0004806">
    <property type="term" value="F:triacylglycerol lipase activity"/>
    <property type="evidence" value="ECO:0007669"/>
    <property type="project" value="UniProtKB-EC"/>
</dbReference>
<dbReference type="GO" id="GO:0005576">
    <property type="term" value="C:extracellular region"/>
    <property type="evidence" value="ECO:0007669"/>
    <property type="project" value="UniProtKB-SubCell"/>
</dbReference>
<dbReference type="SUPFAM" id="SSF53474">
    <property type="entry name" value="alpha/beta-Hydrolases"/>
    <property type="match status" value="1"/>
</dbReference>
<comment type="caution">
    <text evidence="9">The sequence shown here is derived from an EMBL/GenBank/DDBJ whole genome shotgun (WGS) entry which is preliminary data.</text>
</comment>
<comment type="subcellular location">
    <subcellularLocation>
        <location evidence="2">Secreted</location>
    </subcellularLocation>
</comment>
<evidence type="ECO:0000313" key="9">
    <source>
        <dbReference type="EMBL" id="MBB5623813.1"/>
    </source>
</evidence>
<dbReference type="EC" id="3.1.1.3" evidence="3"/>
<proteinExistence type="predicted"/>
<evidence type="ECO:0000256" key="2">
    <source>
        <dbReference type="ARBA" id="ARBA00004613"/>
    </source>
</evidence>
<name>A0A7W9DM13_9SPHI</name>
<gene>
    <name evidence="9" type="ORF">HDE69_004901</name>
</gene>
<dbReference type="GO" id="GO:0006629">
    <property type="term" value="P:lipid metabolic process"/>
    <property type="evidence" value="ECO:0007669"/>
    <property type="project" value="UniProtKB-KW"/>
</dbReference>
<dbReference type="AlphaFoldDB" id="A0A7W9DM13"/>
<protein>
    <recommendedName>
        <fullName evidence="3">triacylglycerol lipase</fullName>
        <ecNumber evidence="3">3.1.1.3</ecNumber>
    </recommendedName>
</protein>
<evidence type="ECO:0000259" key="8">
    <source>
        <dbReference type="Pfam" id="PF24708"/>
    </source>
</evidence>
<dbReference type="PROSITE" id="PS51257">
    <property type="entry name" value="PROKAR_LIPOPROTEIN"/>
    <property type="match status" value="1"/>
</dbReference>
<sequence length="441" mass="48443">MKNGLLTLTAAGMFLLIAVSCKKTQEQPTSASSNLTEKEQVKELSTTPMAKAINLPASLALSANTQVPVIFVHGFLGFGPDEAFSAFHYWGGLTDVVKDLNNQGYVAYAASVGPISSNWDRAIELYYYIKGGTPDYGMLHSSKFGHKQQVTRRYKGVYPQWDEKHPISLIGHSMGGTTIRKLITLLEKGDTQEQGDAGSSSLFAGNKRGWIKSAVSISTPHNGTSLTNIFGVGSSTFMLDALNSVASLAGGFGSNSLYDFDLDQWGLERNPKTTNFFTYYDQVKQSRLWTTKDSAPYDLSPALSQERNQIDLDSKDVYYFSVTTSCTSPGILTGREYPSPFTFPVLYPLALSMGNYLSNEPGKTNFDSKWWPNDGIVNVYGENGPSNGIIREYNANAMLQKGVWNHLGIYHGYDHAAIIGIGTLIDVKPFYRNLARLITSL</sequence>